<protein>
    <submittedName>
        <fullName evidence="1">Uncharacterized protein</fullName>
    </submittedName>
</protein>
<name>A0AC59ZFI7_RANTA</name>
<evidence type="ECO:0000313" key="1">
    <source>
        <dbReference type="EMBL" id="CAN0401695.1"/>
    </source>
</evidence>
<dbReference type="Proteomes" id="UP001162501">
    <property type="component" value="Chromosome 28"/>
</dbReference>
<reference evidence="1" key="2">
    <citation type="submission" date="2025-03" db="EMBL/GenBank/DDBJ databases">
        <authorList>
            <consortium name="ELIXIR-Norway"/>
            <consortium name="Elixir Norway"/>
        </authorList>
    </citation>
    <scope>NUCLEOTIDE SEQUENCE</scope>
</reference>
<accession>A0AC59ZFI7</accession>
<organism evidence="1 2">
    <name type="scientific">Rangifer tarandus platyrhynchus</name>
    <name type="common">Svalbard reindeer</name>
    <dbReference type="NCBI Taxonomy" id="3082113"/>
    <lineage>
        <taxon>Eukaryota</taxon>
        <taxon>Metazoa</taxon>
        <taxon>Chordata</taxon>
        <taxon>Craniata</taxon>
        <taxon>Vertebrata</taxon>
        <taxon>Euteleostomi</taxon>
        <taxon>Mammalia</taxon>
        <taxon>Eutheria</taxon>
        <taxon>Laurasiatheria</taxon>
        <taxon>Artiodactyla</taxon>
        <taxon>Ruminantia</taxon>
        <taxon>Pecora</taxon>
        <taxon>Cervidae</taxon>
        <taxon>Odocoileinae</taxon>
        <taxon>Rangifer</taxon>
    </lineage>
</organism>
<gene>
    <name evidence="1" type="ORF">MRATA1EN22A_LOCUS17716</name>
</gene>
<evidence type="ECO:0000313" key="2">
    <source>
        <dbReference type="Proteomes" id="UP001162501"/>
    </source>
</evidence>
<dbReference type="EMBL" id="OX596112">
    <property type="protein sequence ID" value="CAN0401695.1"/>
    <property type="molecule type" value="Genomic_DNA"/>
</dbReference>
<sequence length="105" mass="12622">MYPLKCILCKYSGFPGDARGKESVCQCRRCKRLGYDPWVRKIHWRREYHPHSSILICKIPRTEEFGRLQSMGWKESDTTKRLNICKYLRSHNHPRNQDVNICPLW</sequence>
<reference evidence="1" key="1">
    <citation type="submission" date="2023-05" db="EMBL/GenBank/DDBJ databases">
        <authorList>
            <consortium name="ELIXIR-Norway"/>
        </authorList>
    </citation>
    <scope>NUCLEOTIDE SEQUENCE</scope>
</reference>
<proteinExistence type="predicted"/>